<evidence type="ECO:0000259" key="4">
    <source>
        <dbReference type="PROSITE" id="PS50076"/>
    </source>
</evidence>
<dbReference type="PROSITE" id="PS50076">
    <property type="entry name" value="DNAJ_2"/>
    <property type="match status" value="1"/>
</dbReference>
<sequence length="234" mass="27372">MDAFIREMTDSLDKLVPEWREQVKKRQLKLDDAVKIGAELNAEQQIGLYEFLAENHMKPEWWNKVLLAFKYDLPRWAVRQILSIYRLAHKVRSEIIMYNDLMDVFEQLFIEEFEAAFLEGRLPEDEFKLEDILNDFEKRLKALQSQAPNKSEHYNKTYGDSSTSSRDLPGGLQGSSNFRQIIGADETASSEEMRKKARHLLKVLHPDHGGSAYLFNFVKQAYEQEENKGQTKPR</sequence>
<reference evidence="5" key="1">
    <citation type="submission" date="2023-12" db="EMBL/GenBank/DDBJ databases">
        <title>Fervidustalea candida gen. nov., sp. nov., a novel member of the family Paenibacillaceae isolated from a geothermal area.</title>
        <authorList>
            <person name="Li W.-J."/>
            <person name="Jiao J.-Y."/>
            <person name="Chen Y."/>
        </authorList>
    </citation>
    <scope>NUCLEOTIDE SEQUENCE</scope>
    <source>
        <strain evidence="5">SYSU GA230002</strain>
    </source>
</reference>
<dbReference type="Proteomes" id="UP001310386">
    <property type="component" value="Unassembled WGS sequence"/>
</dbReference>
<feature type="region of interest" description="Disordered" evidence="3">
    <location>
        <begin position="144"/>
        <end position="176"/>
    </location>
</feature>
<dbReference type="InterPro" id="IPR036869">
    <property type="entry name" value="J_dom_sf"/>
</dbReference>
<gene>
    <name evidence="5" type="ORF">VF724_09765</name>
</gene>
<dbReference type="Gene3D" id="1.10.287.110">
    <property type="entry name" value="DnaJ domain"/>
    <property type="match status" value="1"/>
</dbReference>
<dbReference type="SUPFAM" id="SSF46565">
    <property type="entry name" value="Chaperone J-domain"/>
    <property type="match status" value="1"/>
</dbReference>
<dbReference type="RefSeq" id="WP_371754070.1">
    <property type="nucleotide sequence ID" value="NZ_JAYJLD010000012.1"/>
</dbReference>
<evidence type="ECO:0000313" key="6">
    <source>
        <dbReference type="Proteomes" id="UP001310386"/>
    </source>
</evidence>
<accession>A0ABU5ZHG5</accession>
<keyword evidence="1" id="KW-0235">DNA replication</keyword>
<evidence type="ECO:0000313" key="5">
    <source>
        <dbReference type="EMBL" id="MEB3101949.1"/>
    </source>
</evidence>
<dbReference type="EMBL" id="JAYJLD010000012">
    <property type="protein sequence ID" value="MEB3101949.1"/>
    <property type="molecule type" value="Genomic_DNA"/>
</dbReference>
<feature type="domain" description="J" evidence="4">
    <location>
        <begin position="177"/>
        <end position="234"/>
    </location>
</feature>
<name>A0ABU5ZHG5_9BACL</name>
<comment type="caution">
    <text evidence="5">The sequence shown here is derived from an EMBL/GenBank/DDBJ whole genome shotgun (WGS) entry which is preliminary data.</text>
</comment>
<evidence type="ECO:0000256" key="1">
    <source>
        <dbReference type="ARBA" id="ARBA00022705"/>
    </source>
</evidence>
<proteinExistence type="predicted"/>
<keyword evidence="6" id="KW-1185">Reference proteome</keyword>
<evidence type="ECO:0000256" key="2">
    <source>
        <dbReference type="ARBA" id="ARBA00023016"/>
    </source>
</evidence>
<evidence type="ECO:0000256" key="3">
    <source>
        <dbReference type="SAM" id="MobiDB-lite"/>
    </source>
</evidence>
<dbReference type="InterPro" id="IPR001623">
    <property type="entry name" value="DnaJ_domain"/>
</dbReference>
<keyword evidence="2" id="KW-0346">Stress response</keyword>
<organism evidence="5 6">
    <name type="scientific">Ferviditalea candida</name>
    <dbReference type="NCBI Taxonomy" id="3108399"/>
    <lineage>
        <taxon>Bacteria</taxon>
        <taxon>Bacillati</taxon>
        <taxon>Bacillota</taxon>
        <taxon>Bacilli</taxon>
        <taxon>Bacillales</taxon>
        <taxon>Paenibacillaceae</taxon>
        <taxon>Ferviditalea</taxon>
    </lineage>
</organism>
<protein>
    <submittedName>
        <fullName evidence="5">Molecular chaperone DnaJ</fullName>
    </submittedName>
</protein>